<gene>
    <name evidence="1" type="ORF">HPB50_006121</name>
</gene>
<reference evidence="1" key="1">
    <citation type="submission" date="2020-05" db="EMBL/GenBank/DDBJ databases">
        <title>Large-scale comparative analyses of tick genomes elucidate their genetic diversity and vector capacities.</title>
        <authorList>
            <person name="Jia N."/>
            <person name="Wang J."/>
            <person name="Shi W."/>
            <person name="Du L."/>
            <person name="Sun Y."/>
            <person name="Zhan W."/>
            <person name="Jiang J."/>
            <person name="Wang Q."/>
            <person name="Zhang B."/>
            <person name="Ji P."/>
            <person name="Sakyi L.B."/>
            <person name="Cui X."/>
            <person name="Yuan T."/>
            <person name="Jiang B."/>
            <person name="Yang W."/>
            <person name="Lam T.T.-Y."/>
            <person name="Chang Q."/>
            <person name="Ding S."/>
            <person name="Wang X."/>
            <person name="Zhu J."/>
            <person name="Ruan X."/>
            <person name="Zhao L."/>
            <person name="Wei J."/>
            <person name="Que T."/>
            <person name="Du C."/>
            <person name="Cheng J."/>
            <person name="Dai P."/>
            <person name="Han X."/>
            <person name="Huang E."/>
            <person name="Gao Y."/>
            <person name="Liu J."/>
            <person name="Shao H."/>
            <person name="Ye R."/>
            <person name="Li L."/>
            <person name="Wei W."/>
            <person name="Wang X."/>
            <person name="Wang C."/>
            <person name="Yang T."/>
            <person name="Huo Q."/>
            <person name="Li W."/>
            <person name="Guo W."/>
            <person name="Chen H."/>
            <person name="Zhou L."/>
            <person name="Ni X."/>
            <person name="Tian J."/>
            <person name="Zhou Y."/>
            <person name="Sheng Y."/>
            <person name="Liu T."/>
            <person name="Pan Y."/>
            <person name="Xia L."/>
            <person name="Li J."/>
            <person name="Zhao F."/>
            <person name="Cao W."/>
        </authorList>
    </citation>
    <scope>NUCLEOTIDE SEQUENCE</scope>
    <source>
        <strain evidence="1">Hyas-2018</strain>
    </source>
</reference>
<dbReference type="EMBL" id="CM023490">
    <property type="protein sequence ID" value="KAH6942482.1"/>
    <property type="molecule type" value="Genomic_DNA"/>
</dbReference>
<comment type="caution">
    <text evidence="1">The sequence shown here is derived from an EMBL/GenBank/DDBJ whole genome shotgun (WGS) entry which is preliminary data.</text>
</comment>
<name>A0ACB7T4U7_HYAAI</name>
<dbReference type="Proteomes" id="UP000821845">
    <property type="component" value="Chromosome 10"/>
</dbReference>
<evidence type="ECO:0000313" key="1">
    <source>
        <dbReference type="EMBL" id="KAH6942482.1"/>
    </source>
</evidence>
<protein>
    <submittedName>
        <fullName evidence="1">Uncharacterized protein</fullName>
    </submittedName>
</protein>
<accession>A0ACB7T4U7</accession>
<proteinExistence type="predicted"/>
<organism evidence="1 2">
    <name type="scientific">Hyalomma asiaticum</name>
    <name type="common">Tick</name>
    <dbReference type="NCBI Taxonomy" id="266040"/>
    <lineage>
        <taxon>Eukaryota</taxon>
        <taxon>Metazoa</taxon>
        <taxon>Ecdysozoa</taxon>
        <taxon>Arthropoda</taxon>
        <taxon>Chelicerata</taxon>
        <taxon>Arachnida</taxon>
        <taxon>Acari</taxon>
        <taxon>Parasitiformes</taxon>
        <taxon>Ixodida</taxon>
        <taxon>Ixodoidea</taxon>
        <taxon>Ixodidae</taxon>
        <taxon>Hyalomminae</taxon>
        <taxon>Hyalomma</taxon>
    </lineage>
</organism>
<evidence type="ECO:0000313" key="2">
    <source>
        <dbReference type="Proteomes" id="UP000821845"/>
    </source>
</evidence>
<sequence>MLGAFLVSFVVVLVAWFIIFYNGAHPFVIVKDPELIKKIQIKDFHNFHCRGMSSGFARSHPINKESMINGQGERWKKMRNLLTPAFTTSNMKKMVSLMDDSSTEFLNALETLRTKNEAVEIRDLFQRLTADVIIRSAFGLKSDLLQIERKKSTTESLFQETLISFQQYRRSWLHFFTGCFPEFTPLWRLIISYGSRNSKTVADKCFDDITAIIQFRRENPEKDRCDLLQLMLNAEAEESNVVNVHSLAASGGAESAPEGNQPAKVNGGGRKYVLSNTEILANGFSFFVAGFETTGSSMAFMSYLLAKHQDIQDRLREDVLAVLKRDGAFTYDNVFSIKYLDQVISESLRLYSPVVGFTTRRCARDYVHNGITLPAGTSIVIPKHYLSYDPNFWEQPEVFDPERFSPENEGHVDPFVHQPFGQGPRNCVGMRFAQLEMKLTMAKLLAKYKLILDDRHVKVRVLFVKA</sequence>
<keyword evidence="2" id="KW-1185">Reference proteome</keyword>